<dbReference type="InterPro" id="IPR050535">
    <property type="entry name" value="DNA_Repair-Maintenance_Comp"/>
</dbReference>
<dbReference type="PANTHER" id="PTHR30337">
    <property type="entry name" value="COMPONENT OF ATP-DEPENDENT DSDNA EXONUCLEASE"/>
    <property type="match status" value="1"/>
</dbReference>
<dbReference type="EMBL" id="CP159204">
    <property type="protein sequence ID" value="XCF16695.1"/>
    <property type="molecule type" value="Genomic_DNA"/>
</dbReference>
<dbReference type="AlphaFoldDB" id="A0AAU8CCT0"/>
<gene>
    <name evidence="2" type="ORF">ABSL23_01455</name>
</gene>
<dbReference type="InterPro" id="IPR029052">
    <property type="entry name" value="Metallo-depent_PP-like"/>
</dbReference>
<dbReference type="GeneID" id="91107775"/>
<evidence type="ECO:0000313" key="2">
    <source>
        <dbReference type="EMBL" id="XCF16695.1"/>
    </source>
</evidence>
<protein>
    <submittedName>
        <fullName evidence="2">Metallophosphoesterase</fullName>
    </submittedName>
</protein>
<dbReference type="PANTHER" id="PTHR30337:SF0">
    <property type="entry name" value="NUCLEASE SBCCD SUBUNIT D"/>
    <property type="match status" value="1"/>
</dbReference>
<dbReference type="Pfam" id="PF00149">
    <property type="entry name" value="Metallophos"/>
    <property type="match status" value="1"/>
</dbReference>
<evidence type="ECO:0000259" key="1">
    <source>
        <dbReference type="Pfam" id="PF00149"/>
    </source>
</evidence>
<name>A0AAU8CCT0_9EURY</name>
<organism evidence="2">
    <name type="scientific">Halobacterium sp. NMX12-1</name>
    <dbReference type="NCBI Taxonomy" id="3166650"/>
    <lineage>
        <taxon>Archaea</taxon>
        <taxon>Methanobacteriati</taxon>
        <taxon>Methanobacteriota</taxon>
        <taxon>Stenosarchaea group</taxon>
        <taxon>Halobacteria</taxon>
        <taxon>Halobacteriales</taxon>
        <taxon>Halobacteriaceae</taxon>
        <taxon>Halobacterium</taxon>
    </lineage>
</organism>
<dbReference type="Gene3D" id="3.60.21.10">
    <property type="match status" value="1"/>
</dbReference>
<sequence length="306" mass="33711">MSVEDIQGTRFQVIIWSSSEEGKNCDWKEGHWYRLSGVTANEWPSGTVPHGTSSLGVDHLGQKWNRETVELLYLTDSHLGKTTHSYGGSSWSVSPATGFSEAIKQAIRLDVDAVVHGGDLFHNPGGGIDSEDVSTCREKLTALAEAGIPFYFIYGNHERQAGRQIMERFADNSLAVHLGPRYEMIGDMLAVYGIDHQSDWTDFVPDVEQAPDDVPSMLCVHQSLDPFTESVNPDCSVQDLKEDVDTPIDLLVTGHVHTRSKCRIDKLQAFAGGSTARLGESRDSLSPSVELISVTDRSLNVKRKPL</sequence>
<dbReference type="KEGG" id="hanx:ABSL23_01455"/>
<feature type="domain" description="Calcineurin-like phosphoesterase" evidence="1">
    <location>
        <begin position="74"/>
        <end position="258"/>
    </location>
</feature>
<dbReference type="InterPro" id="IPR004843">
    <property type="entry name" value="Calcineurin-like_PHP"/>
</dbReference>
<reference evidence="2" key="1">
    <citation type="submission" date="2024-06" db="EMBL/GenBank/DDBJ databases">
        <title>Genome Sequence of an extremely halophilic archaeon isolated from Permian era halite, Salado Formation, Carlsbad, New Mexico: Halobacterium sp. strain NMX12-1.</title>
        <authorList>
            <person name="Sotoa L."/>
            <person name="DasSarma P."/>
            <person name="Anton B.P."/>
            <person name="Vincze T."/>
            <person name="Verma I."/>
            <person name="Eralp B."/>
            <person name="Powers D.W."/>
            <person name="Dozier B.L."/>
            <person name="Roberts R.J."/>
            <person name="DasSarma S."/>
        </authorList>
    </citation>
    <scope>NUCLEOTIDE SEQUENCE</scope>
    <source>
        <strain evidence="2">NMX12-1</strain>
    </source>
</reference>
<accession>A0AAU8CCT0</accession>
<dbReference type="GO" id="GO:0016787">
    <property type="term" value="F:hydrolase activity"/>
    <property type="evidence" value="ECO:0007669"/>
    <property type="project" value="InterPro"/>
</dbReference>
<proteinExistence type="predicted"/>
<dbReference type="SUPFAM" id="SSF56300">
    <property type="entry name" value="Metallo-dependent phosphatases"/>
    <property type="match status" value="1"/>
</dbReference>
<dbReference type="RefSeq" id="WP_353634487.1">
    <property type="nucleotide sequence ID" value="NZ_CP159204.1"/>
</dbReference>